<dbReference type="SUPFAM" id="SSF56712">
    <property type="entry name" value="Prokaryotic type I DNA topoisomerase"/>
    <property type="match status" value="1"/>
</dbReference>
<dbReference type="InterPro" id="IPR014001">
    <property type="entry name" value="Helicase_ATP-bd"/>
</dbReference>
<evidence type="ECO:0000256" key="1">
    <source>
        <dbReference type="ARBA" id="ARBA00001946"/>
    </source>
</evidence>
<dbReference type="SMART" id="SM00437">
    <property type="entry name" value="TOP1Ac"/>
    <property type="match status" value="1"/>
</dbReference>
<evidence type="ECO:0000256" key="11">
    <source>
        <dbReference type="ARBA" id="ARBA00043976"/>
    </source>
</evidence>
<comment type="function">
    <text evidence="12">Modifies the topological state of DNA by introducing positive supercoils in an ATP-dependent process, increasing the linking number in steps of +1. Binds to single-stranded DNA, transiently cleaves and then rejoins the ends, introducing a positive supercoil in the process. The scissile phosphodiester is attacked by the catalytic tyrosine of the enzyme, resulting in the formation of a DNA-(5'-phosphotyrosyl)-enzyme intermediate. Probably involved in rewinding DNA strands in regions of the chromosome that have opened up to allow replication, transcription, DNA repair and/or for DNA protection.</text>
</comment>
<dbReference type="Gene3D" id="3.40.50.140">
    <property type="match status" value="1"/>
</dbReference>
<dbReference type="InterPro" id="IPR005736">
    <property type="entry name" value="Reverse_gyrase"/>
</dbReference>
<gene>
    <name evidence="12 18" type="primary">rgy</name>
    <name evidence="18" type="ORF">ENG63_02295</name>
</gene>
<dbReference type="InterPro" id="IPR013826">
    <property type="entry name" value="Topo_IA_cen_sub3"/>
</dbReference>
<dbReference type="GO" id="GO:0006260">
    <property type="term" value="P:DNA replication"/>
    <property type="evidence" value="ECO:0007669"/>
    <property type="project" value="UniProtKB-UniRule"/>
</dbReference>
<evidence type="ECO:0000256" key="3">
    <source>
        <dbReference type="ARBA" id="ARBA00022490"/>
    </source>
</evidence>
<dbReference type="NCBIfam" id="TIGR01054">
    <property type="entry name" value="rgy"/>
    <property type="match status" value="1"/>
</dbReference>
<evidence type="ECO:0000259" key="17">
    <source>
        <dbReference type="PROSITE" id="PS52039"/>
    </source>
</evidence>
<comment type="subunit">
    <text evidence="12">Monomer.</text>
</comment>
<evidence type="ECO:0000256" key="13">
    <source>
        <dbReference type="RuleBase" id="RU004026"/>
    </source>
</evidence>
<comment type="similarity">
    <text evidence="12">In the C-terminal section; belongs to the type IA topoisomerase family.</text>
</comment>
<evidence type="ECO:0000259" key="15">
    <source>
        <dbReference type="PROSITE" id="PS50880"/>
    </source>
</evidence>
<reference evidence="18" key="1">
    <citation type="journal article" date="2020" name="mSystems">
        <title>Genome- and Community-Level Interaction Insights into Carbon Utilization and Element Cycling Functions of Hydrothermarchaeota in Hydrothermal Sediment.</title>
        <authorList>
            <person name="Zhou Z."/>
            <person name="Liu Y."/>
            <person name="Xu W."/>
            <person name="Pan J."/>
            <person name="Luo Z.H."/>
            <person name="Li M."/>
        </authorList>
    </citation>
    <scope>NUCLEOTIDE SEQUENCE [LARGE SCALE GENOMIC DNA]</scope>
    <source>
        <strain evidence="18">HyVt-233</strain>
    </source>
</reference>
<dbReference type="GO" id="GO:0006265">
    <property type="term" value="P:DNA topological change"/>
    <property type="evidence" value="ECO:0007669"/>
    <property type="project" value="UniProtKB-UniRule"/>
</dbReference>
<dbReference type="InterPro" id="IPR006171">
    <property type="entry name" value="TOPRIM_dom"/>
</dbReference>
<evidence type="ECO:0000256" key="5">
    <source>
        <dbReference type="ARBA" id="ARBA00022771"/>
    </source>
</evidence>
<dbReference type="EC" id="5.6.2.-" evidence="12"/>
<dbReference type="Gene3D" id="3.30.56.120">
    <property type="match status" value="1"/>
</dbReference>
<comment type="miscellaneous">
    <text evidence="12">This enzyme is the only unique feature of hyperthermophilic bacteria/archaea known and seems to be essential for adaptation to life at high temperatures. It may play a role in stabilization of DNA at high temperatures.</text>
</comment>
<keyword evidence="14" id="KW-0175">Coiled coil</keyword>
<dbReference type="InterPro" id="IPR003602">
    <property type="entry name" value="Topo_IA_DNA-bd_dom"/>
</dbReference>
<dbReference type="GO" id="GO:0008094">
    <property type="term" value="F:ATP-dependent activity, acting on DNA"/>
    <property type="evidence" value="ECO:0007669"/>
    <property type="project" value="UniProtKB-UniRule"/>
</dbReference>
<dbReference type="CDD" id="cd17924">
    <property type="entry name" value="DDXDc_reverse_gyrase"/>
    <property type="match status" value="1"/>
</dbReference>
<dbReference type="Gene3D" id="2.60.510.20">
    <property type="match status" value="1"/>
</dbReference>
<sequence>MNVIYANLCPICGKDLTSEEIVCSNCENVFSPLCEFKEDKVVKDFLSFFKKCIGEPRAIQKLWAKRLLRGESFAATAPTGIGKTSFGIVISLYLSSNGKKCYLLFPTSILVKQSVENIQKFIQKIKIKGISIGYYHSNLKKEEREKFFENIQNHNILITTTQFLSRHFEVFKDITFDFIFIDDVDAILKASKNIERILHLLGFYWDKKWKGEAKGCLMVSTATAKKGKKAELFRKLLNFDIGSSNLTVRNIEDIVVNKKNLTILSQILKKLGSGGIIYAKSAKEAEDIYNFLKNNFKIGIVIAGKNEDFEKFEKCELDYLVGTAYYYGTLIRGLDLPEKIRFAVFYGCPVLKLKIEDIENTSPNILRILALIYRNYPEIEKYLPYLNNLEGKKDIIEQLRETIKVLIEKGEKASKDVVIKKGEIIFPDIRTYIQGSGRTSRLFSGGVTKGISFIFEEDTEILSAFLERAKFYELEFKKLEEIDFDFIKKELDETRKRFKRRKEFELIRPTLFIVESPTKAKQISRFFGKPSIKLLNGTVVYEIPMEKFVLLISASIGHITDLITNRGFYGIEVNNEFIPIYASIKRCKSCGYQFTEERKNCPKCGNQDIDDSKKRISALRKLAHDTERVIIGTDPDAEGEKIAWDIKNLLSGCGVVKRAEFHEVTRRAVMESLDNLRDIDENLVKAQIVRRIEDRWIGFGLSQRLWKIFNNKNLSAGRAQTPVLGWIINRFKESRKKKTVAIIKEMDLTLEYDKEEFEVEILFIEERREKKNPLPPYTTDILLKDANQILKLSVQETMQIAQDLFENGMITYHRTDSTRVSDVGLKIAKEYLKEDFAQKEWFMEGAHECIRPTRPIDRDTLHRLIQEGVLQVEGFKWKHFMLYDLIFRRFMASECQPYEVIIKKYKIIFNGKSIEDERIIKAEGRAYQLYKSVYIKKELPIGKFKVKAELKKIPSASLLAQSDIIHMMKEKGIGRPSTYATILNKLFLRNYIFEKGGKIIPTSLGTKVFSYLFSSYQNFVSEERTKILEEKMDAIEKGQFDYIQALQELYEEIKSIG</sequence>
<keyword evidence="5 12" id="KW-0863">Zinc-finger</keyword>
<evidence type="ECO:0000256" key="12">
    <source>
        <dbReference type="HAMAP-Rule" id="MF_01125"/>
    </source>
</evidence>
<dbReference type="GO" id="GO:0005737">
    <property type="term" value="C:cytoplasm"/>
    <property type="evidence" value="ECO:0007669"/>
    <property type="project" value="UniProtKB-SubCell"/>
</dbReference>
<dbReference type="PROSITE" id="PS52037">
    <property type="entry name" value="ZF_RG_C"/>
    <property type="match status" value="1"/>
</dbReference>
<keyword evidence="3 12" id="KW-0963">Cytoplasm</keyword>
<feature type="domain" description="Helicase ATP-binding" evidence="16">
    <location>
        <begin position="64"/>
        <end position="242"/>
    </location>
</feature>
<dbReference type="CDD" id="cd18798">
    <property type="entry name" value="SF2_C_reverse_gyrase"/>
    <property type="match status" value="1"/>
</dbReference>
<accession>A0A7C0U1S7</accession>
<dbReference type="CDD" id="cd00186">
    <property type="entry name" value="TOP1Ac"/>
    <property type="match status" value="1"/>
</dbReference>
<feature type="binding site" evidence="12">
    <location>
        <position position="60"/>
    </location>
    <ligand>
        <name>ATP</name>
        <dbReference type="ChEBI" id="CHEBI:30616"/>
    </ligand>
</feature>
<comment type="subcellular location">
    <subcellularLocation>
        <location evidence="2 12">Cytoplasm</location>
    </subcellularLocation>
</comment>
<dbReference type="InterPro" id="IPR013824">
    <property type="entry name" value="Topo_IA_cen_sub1"/>
</dbReference>
<dbReference type="Gene3D" id="3.40.1360.10">
    <property type="match status" value="1"/>
</dbReference>
<dbReference type="Pfam" id="PF01751">
    <property type="entry name" value="Toprim"/>
    <property type="match status" value="1"/>
</dbReference>
<feature type="active site" description="O-(5'-phospho-DNA)-tyrosine intermediate" evidence="12">
    <location>
        <position position="812"/>
    </location>
</feature>
<dbReference type="InterPro" id="IPR003601">
    <property type="entry name" value="Topo_IA_2"/>
</dbReference>
<dbReference type="Proteomes" id="UP000886289">
    <property type="component" value="Unassembled WGS sequence"/>
</dbReference>
<comment type="cofactor">
    <cofactor evidence="1">
        <name>Mg(2+)</name>
        <dbReference type="ChEBI" id="CHEBI:18420"/>
    </cofactor>
</comment>
<keyword evidence="9 12" id="KW-0238">DNA-binding</keyword>
<comment type="similarity">
    <text evidence="11 12">In the N-terminal section; belongs to the DEAD box helicase family. DDVD subfamily.</text>
</comment>
<dbReference type="GO" id="GO:0005524">
    <property type="term" value="F:ATP binding"/>
    <property type="evidence" value="ECO:0007669"/>
    <property type="project" value="UniProtKB-UniRule"/>
</dbReference>
<dbReference type="InterPro" id="IPR013497">
    <property type="entry name" value="Topo_IA_cen"/>
</dbReference>
<dbReference type="AlphaFoldDB" id="A0A7C0U1S7"/>
<dbReference type="PROSITE" id="PS50880">
    <property type="entry name" value="TOPRIM"/>
    <property type="match status" value="1"/>
</dbReference>
<keyword evidence="8 12" id="KW-0799">Topoisomerase</keyword>
<dbReference type="Pfam" id="PF00270">
    <property type="entry name" value="DEAD"/>
    <property type="match status" value="1"/>
</dbReference>
<keyword evidence="12 13" id="KW-0067">ATP-binding</keyword>
<dbReference type="PANTHER" id="PTHR43505:SF1">
    <property type="entry name" value="REVERSE GYRASE"/>
    <property type="match status" value="1"/>
</dbReference>
<dbReference type="GO" id="GO:0016787">
    <property type="term" value="F:hydrolase activity"/>
    <property type="evidence" value="ECO:0007669"/>
    <property type="project" value="UniProtKB-KW"/>
</dbReference>
<name>A0A7C0U1S7_DESA2</name>
<proteinExistence type="inferred from homology"/>
<dbReference type="SMART" id="SM00493">
    <property type="entry name" value="TOPRIM"/>
    <property type="match status" value="1"/>
</dbReference>
<feature type="domain" description="Toprim" evidence="15">
    <location>
        <begin position="509"/>
        <end position="665"/>
    </location>
</feature>
<keyword evidence="7" id="KW-0460">Magnesium</keyword>
<evidence type="ECO:0000259" key="16">
    <source>
        <dbReference type="PROSITE" id="PS51192"/>
    </source>
</evidence>
<dbReference type="PRINTS" id="PR00417">
    <property type="entry name" value="PRTPISMRASEI"/>
</dbReference>
<dbReference type="PROSITE" id="PS52039">
    <property type="entry name" value="TOPO_IA_2"/>
    <property type="match status" value="1"/>
</dbReference>
<dbReference type="SMART" id="SM00487">
    <property type="entry name" value="DEXDc"/>
    <property type="match status" value="1"/>
</dbReference>
<evidence type="ECO:0000256" key="10">
    <source>
        <dbReference type="ARBA" id="ARBA00023235"/>
    </source>
</evidence>
<evidence type="ECO:0000256" key="2">
    <source>
        <dbReference type="ARBA" id="ARBA00004496"/>
    </source>
</evidence>
<keyword evidence="6 12" id="KW-0862">Zinc</keyword>
<comment type="cofactor">
    <cofactor evidence="12">
        <name>Zn(2+)</name>
        <dbReference type="ChEBI" id="CHEBI:29105"/>
    </cofactor>
    <text evidence="12">Binds 1 or 2 zinc ions per subunit.</text>
</comment>
<protein>
    <recommendedName>
        <fullName evidence="12 13">Reverse gyrase</fullName>
        <ecNumber evidence="12">5.6.2.-</ecNumber>
    </recommendedName>
</protein>
<dbReference type="Gene3D" id="2.20.20.30">
    <property type="entry name" value="reverse gyrase domain"/>
    <property type="match status" value="1"/>
</dbReference>
<keyword evidence="4 12" id="KW-0479">Metal-binding</keyword>
<evidence type="ECO:0000256" key="6">
    <source>
        <dbReference type="ARBA" id="ARBA00022833"/>
    </source>
</evidence>
<keyword evidence="12 13" id="KW-0547">Nucleotide-binding</keyword>
<comment type="caution">
    <text evidence="18">The sequence shown here is derived from an EMBL/GenBank/DDBJ whole genome shotgun (WGS) entry which is preliminary data.</text>
</comment>
<dbReference type="EMBL" id="DRBS01000086">
    <property type="protein sequence ID" value="HDD43680.1"/>
    <property type="molecule type" value="Genomic_DNA"/>
</dbReference>
<dbReference type="PROSITE" id="PS51192">
    <property type="entry name" value="HELICASE_ATP_BIND_1"/>
    <property type="match status" value="1"/>
</dbReference>
<dbReference type="InterPro" id="IPR034142">
    <property type="entry name" value="TOPRIM_RevGyr"/>
</dbReference>
<dbReference type="HAMAP" id="MF_01125">
    <property type="entry name" value="Reverse_gyrase"/>
    <property type="match status" value="1"/>
</dbReference>
<feature type="region of interest" description="Topoisomerase I" evidence="12">
    <location>
        <begin position="505"/>
        <end position="1057"/>
    </location>
</feature>
<feature type="domain" description="Topo IA-type catalytic" evidence="17">
    <location>
        <begin position="680"/>
        <end position="1057"/>
    </location>
</feature>
<feature type="coiled-coil region" evidence="14">
    <location>
        <begin position="389"/>
        <end position="416"/>
    </location>
</feature>
<comment type="catalytic activity">
    <reaction evidence="12 13">
        <text>ATP + H2O = ADP + phosphate + H(+)</text>
        <dbReference type="Rhea" id="RHEA:13065"/>
        <dbReference type="ChEBI" id="CHEBI:15377"/>
        <dbReference type="ChEBI" id="CHEBI:15378"/>
        <dbReference type="ChEBI" id="CHEBI:30616"/>
        <dbReference type="ChEBI" id="CHEBI:43474"/>
        <dbReference type="ChEBI" id="CHEBI:456216"/>
    </reaction>
</comment>
<comment type="domain">
    <text evidence="12">Introduction of positive supercoils requires the cooperation of both domains. The helicase-like domain probably does not directly unwind DNA, but more likely acts by driving ATP-dependent conformational changes within the whole enzyme. A beta hairpin in the 'latch' region of the N-terminal domain plays a regulatory role in the enzyme, repressing topoisomerase activity in the absence of ATP and preventing the enzyme from acting as an ATP-independent relaxing enzyme; it also helps to coordinate nucleotide hydrolysis by the ATPase domain with the supercoiling activity of the topoisomerase domain.</text>
</comment>
<keyword evidence="12 18" id="KW-0378">Hydrolase</keyword>
<dbReference type="Gene3D" id="1.10.460.10">
    <property type="entry name" value="Topoisomerase I, domain 2"/>
    <property type="match status" value="1"/>
</dbReference>
<dbReference type="Gene3D" id="3.40.50.300">
    <property type="entry name" value="P-loop containing nucleotide triphosphate hydrolases"/>
    <property type="match status" value="2"/>
</dbReference>
<keyword evidence="10 12" id="KW-0413">Isomerase</keyword>
<dbReference type="CDD" id="cd03361">
    <property type="entry name" value="TOPRIM_TopoIA_RevGyr"/>
    <property type="match status" value="1"/>
</dbReference>
<dbReference type="SMART" id="SM00436">
    <property type="entry name" value="TOP1Bc"/>
    <property type="match status" value="1"/>
</dbReference>
<dbReference type="Gene3D" id="1.10.290.10">
    <property type="entry name" value="Topoisomerase I, domain 4"/>
    <property type="match status" value="1"/>
</dbReference>
<dbReference type="InterPro" id="IPR027417">
    <property type="entry name" value="P-loop_NTPase"/>
</dbReference>
<evidence type="ECO:0000256" key="8">
    <source>
        <dbReference type="ARBA" id="ARBA00023029"/>
    </source>
</evidence>
<dbReference type="GO" id="GO:0160097">
    <property type="term" value="F:reverse gyrase activity"/>
    <property type="evidence" value="ECO:0007669"/>
    <property type="project" value="UniProtKB-UniRule"/>
</dbReference>
<dbReference type="InterPro" id="IPR023405">
    <property type="entry name" value="Topo_IA_core_domain"/>
</dbReference>
<dbReference type="GO" id="GO:0008270">
    <property type="term" value="F:zinc ion binding"/>
    <property type="evidence" value="ECO:0007669"/>
    <property type="project" value="UniProtKB-UniRule"/>
</dbReference>
<dbReference type="SUPFAM" id="SSF52540">
    <property type="entry name" value="P-loop containing nucleoside triphosphate hydrolases"/>
    <property type="match status" value="2"/>
</dbReference>
<evidence type="ECO:0000256" key="7">
    <source>
        <dbReference type="ARBA" id="ARBA00022842"/>
    </source>
</evidence>
<dbReference type="InterPro" id="IPR011545">
    <property type="entry name" value="DEAD/DEAH_box_helicase_dom"/>
</dbReference>
<dbReference type="Pfam" id="PF01131">
    <property type="entry name" value="Topoisom_bac"/>
    <property type="match status" value="2"/>
</dbReference>
<organism evidence="18">
    <name type="scientific">Desulfofervidus auxilii</name>
    <dbReference type="NCBI Taxonomy" id="1621989"/>
    <lineage>
        <taxon>Bacteria</taxon>
        <taxon>Pseudomonadati</taxon>
        <taxon>Thermodesulfobacteriota</taxon>
        <taxon>Candidatus Desulfofervidia</taxon>
        <taxon>Candidatus Desulfofervidales</taxon>
        <taxon>Candidatus Desulfofervidaceae</taxon>
        <taxon>Candidatus Desulfofervidus</taxon>
    </lineage>
</organism>
<evidence type="ECO:0000256" key="4">
    <source>
        <dbReference type="ARBA" id="ARBA00022723"/>
    </source>
</evidence>
<evidence type="ECO:0000256" key="14">
    <source>
        <dbReference type="SAM" id="Coils"/>
    </source>
</evidence>
<evidence type="ECO:0000256" key="9">
    <source>
        <dbReference type="ARBA" id="ARBA00023125"/>
    </source>
</evidence>
<dbReference type="GO" id="GO:0003677">
    <property type="term" value="F:DNA binding"/>
    <property type="evidence" value="ECO:0007669"/>
    <property type="project" value="UniProtKB-UniRule"/>
</dbReference>
<comment type="function">
    <text evidence="13">Modifies the topological state of DNA by introducing positive supercoils in an ATP-dependent process, increasing the linking number in steps of +1. Binds to single-stranded DNA, transiently cleaves and then rejoins the ends, introducing a positive supercoil in the process. The scissile phosphodiester is attacked by the catalytic tyrosine of the enzyme, resulting in the formation of a DNA-(5'-phosphotyrosyl)-enzyme intermediate. Involved in rewinding DNA strands in regions of the chromosome that have opened up to allow replication, transcription, DNA repair and/or for DNA protection.</text>
</comment>
<dbReference type="PANTHER" id="PTHR43505">
    <property type="entry name" value="REVERSE GYRASE"/>
    <property type="match status" value="1"/>
</dbReference>
<evidence type="ECO:0000313" key="18">
    <source>
        <dbReference type="EMBL" id="HDD43680.1"/>
    </source>
</evidence>